<dbReference type="Proteomes" id="UP000202434">
    <property type="component" value="Segment"/>
</dbReference>
<dbReference type="GeneID" id="26516841"/>
<dbReference type="RefSeq" id="YP_009188425.1">
    <property type="nucleotide sequence ID" value="NC_028665.1"/>
</dbReference>
<organism evidence="1 2">
    <name type="scientific">Gordonia phage GTE6</name>
    <dbReference type="NCBI Taxonomy" id="1647474"/>
    <lineage>
        <taxon>Viruses</taxon>
        <taxon>Duplodnaviria</taxon>
        <taxon>Heunggongvirae</taxon>
        <taxon>Uroviricota</taxon>
        <taxon>Caudoviricetes</taxon>
        <taxon>Stackebrandtviridae</taxon>
        <taxon>Schenleyvirinae</taxon>
        <taxon>Dexdertvirus</taxon>
        <taxon>Dexdertvirus GTE6</taxon>
    </lineage>
</organism>
<dbReference type="KEGG" id="vg:26516841"/>
<gene>
    <name evidence="1" type="ORF">GTE6_57</name>
</gene>
<evidence type="ECO:0000313" key="2">
    <source>
        <dbReference type="Proteomes" id="UP000202434"/>
    </source>
</evidence>
<dbReference type="EMBL" id="KR053200">
    <property type="protein sequence ID" value="AKI28699.1"/>
    <property type="molecule type" value="Genomic_DNA"/>
</dbReference>
<proteinExistence type="predicted"/>
<reference evidence="1 2" key="1">
    <citation type="journal article" date="2015" name="PLoS ONE">
        <title>Lysis to Kill: Evaluation of the Lytic Abilities, and Genomics of Nine Bacteriophages Infective for Gordonia spp. and Their Potential Use in Activated Sludge Foam Biocontrol.</title>
        <authorList>
            <person name="Dyson Z.A."/>
            <person name="Tucci J."/>
            <person name="Seviour R.J."/>
            <person name="Petrovski S."/>
        </authorList>
    </citation>
    <scope>NUCLEOTIDE SEQUENCE [LARGE SCALE GENOMIC DNA]</scope>
</reference>
<evidence type="ECO:0000313" key="1">
    <source>
        <dbReference type="EMBL" id="AKI28699.1"/>
    </source>
</evidence>
<protein>
    <submittedName>
        <fullName evidence="1">Uncharacterized protein</fullName>
    </submittedName>
</protein>
<sequence>MSMTQQPCPQCSGYMRVPAVDALLCPNCGAINTTDARGNLTVPTPAELDQLLTRPEVRRAIEQASAIRQALFGGQFTLTDPTCLLDPEPFGSLSAAIARANTPPWTITAWLVVDPSGHVAAHRGHRKTPPREDTPR</sequence>
<dbReference type="OrthoDB" id="13436at10239"/>
<name>A0A0K0MWY7_9CAUD</name>
<accession>A0A0K0MWY7</accession>
<keyword evidence="2" id="KW-1185">Reference proteome</keyword>